<evidence type="ECO:0000313" key="8">
    <source>
        <dbReference type="Proteomes" id="UP001067235"/>
    </source>
</evidence>
<dbReference type="Proteomes" id="UP001067235">
    <property type="component" value="Unassembled WGS sequence"/>
</dbReference>
<reference evidence="7" key="1">
    <citation type="submission" date="2022-12" db="EMBL/GenBank/DDBJ databases">
        <authorList>
            <person name="Krivoruchko A.V."/>
            <person name="Elkin A."/>
        </authorList>
    </citation>
    <scope>NUCLEOTIDE SEQUENCE</scope>
    <source>
        <strain evidence="7">IEGM 1388</strain>
    </source>
</reference>
<organism evidence="7 8">
    <name type="scientific">Gordonia rubripertincta</name>
    <name type="common">Rhodococcus corallinus</name>
    <dbReference type="NCBI Taxonomy" id="36822"/>
    <lineage>
        <taxon>Bacteria</taxon>
        <taxon>Bacillati</taxon>
        <taxon>Actinomycetota</taxon>
        <taxon>Actinomycetes</taxon>
        <taxon>Mycobacteriales</taxon>
        <taxon>Gordoniaceae</taxon>
        <taxon>Gordonia</taxon>
    </lineage>
</organism>
<name>A0ABT4MYY0_GORRU</name>
<proteinExistence type="predicted"/>
<evidence type="ECO:0000256" key="1">
    <source>
        <dbReference type="ARBA" id="ARBA00004127"/>
    </source>
</evidence>
<protein>
    <submittedName>
        <fullName evidence="7">DUF202 domain-containing protein</fullName>
    </submittedName>
</protein>
<keyword evidence="3 5" id="KW-1133">Transmembrane helix</keyword>
<feature type="transmembrane region" description="Helical" evidence="5">
    <location>
        <begin position="44"/>
        <end position="64"/>
    </location>
</feature>
<evidence type="ECO:0000256" key="2">
    <source>
        <dbReference type="ARBA" id="ARBA00022692"/>
    </source>
</evidence>
<dbReference type="Pfam" id="PF02656">
    <property type="entry name" value="DUF202"/>
    <property type="match status" value="1"/>
</dbReference>
<keyword evidence="8" id="KW-1185">Reference proteome</keyword>
<dbReference type="InterPro" id="IPR003807">
    <property type="entry name" value="DUF202"/>
</dbReference>
<evidence type="ECO:0000256" key="3">
    <source>
        <dbReference type="ARBA" id="ARBA00022989"/>
    </source>
</evidence>
<comment type="subcellular location">
    <subcellularLocation>
        <location evidence="1">Endomembrane system</location>
        <topology evidence="1">Multi-pass membrane protein</topology>
    </subcellularLocation>
</comment>
<evidence type="ECO:0000313" key="7">
    <source>
        <dbReference type="EMBL" id="MCZ4552209.1"/>
    </source>
</evidence>
<dbReference type="RefSeq" id="WP_301572997.1">
    <property type="nucleotide sequence ID" value="NZ_JAPWIE010000006.1"/>
</dbReference>
<keyword evidence="2 5" id="KW-0812">Transmembrane</keyword>
<feature type="domain" description="DUF202" evidence="6">
    <location>
        <begin position="8"/>
        <end position="66"/>
    </location>
</feature>
<evidence type="ECO:0000259" key="6">
    <source>
        <dbReference type="Pfam" id="PF02656"/>
    </source>
</evidence>
<evidence type="ECO:0000256" key="5">
    <source>
        <dbReference type="SAM" id="Phobius"/>
    </source>
</evidence>
<feature type="transmembrane region" description="Helical" evidence="5">
    <location>
        <begin position="22"/>
        <end position="38"/>
    </location>
</feature>
<evidence type="ECO:0000256" key="4">
    <source>
        <dbReference type="ARBA" id="ARBA00023136"/>
    </source>
</evidence>
<gene>
    <name evidence="7" type="ORF">O4213_19605</name>
</gene>
<feature type="transmembrane region" description="Helical" evidence="5">
    <location>
        <begin position="84"/>
        <end position="102"/>
    </location>
</feature>
<accession>A0ABT4MYY0</accession>
<comment type="caution">
    <text evidence="7">The sequence shown here is derived from an EMBL/GenBank/DDBJ whole genome shotgun (WGS) entry which is preliminary data.</text>
</comment>
<sequence>MTDEVHDAGLQPERTTLAWRRTTLNSLCVTILAVRAWFVHPSPVTLGLATSAAVVSALLTAAAARSGARDRRGPNRTTARPTHVKMIGVAVSAACVFGIVSAL</sequence>
<dbReference type="EMBL" id="JAPWIE010000006">
    <property type="protein sequence ID" value="MCZ4552209.1"/>
    <property type="molecule type" value="Genomic_DNA"/>
</dbReference>
<keyword evidence="4 5" id="KW-0472">Membrane</keyword>